<keyword evidence="2" id="KW-1185">Reference proteome</keyword>
<organism evidence="1 2">
    <name type="scientific">Eimeria praecox</name>
    <dbReference type="NCBI Taxonomy" id="51316"/>
    <lineage>
        <taxon>Eukaryota</taxon>
        <taxon>Sar</taxon>
        <taxon>Alveolata</taxon>
        <taxon>Apicomplexa</taxon>
        <taxon>Conoidasida</taxon>
        <taxon>Coccidia</taxon>
        <taxon>Eucoccidiorida</taxon>
        <taxon>Eimeriorina</taxon>
        <taxon>Eimeriidae</taxon>
        <taxon>Eimeria</taxon>
    </lineage>
</organism>
<keyword evidence="1" id="KW-0378">Hydrolase</keyword>
<dbReference type="OrthoDB" id="64220at2759"/>
<proteinExistence type="predicted"/>
<dbReference type="Proteomes" id="UP000018201">
    <property type="component" value="Unassembled WGS sequence"/>
</dbReference>
<dbReference type="Gene3D" id="3.40.50.880">
    <property type="match status" value="1"/>
</dbReference>
<dbReference type="InterPro" id="IPR029062">
    <property type="entry name" value="Class_I_gatase-like"/>
</dbReference>
<reference evidence="1" key="2">
    <citation type="submission" date="2013-10" db="EMBL/GenBank/DDBJ databases">
        <authorList>
            <person name="Aslett M."/>
        </authorList>
    </citation>
    <scope>NUCLEOTIDE SEQUENCE [LARGE SCALE GENOMIC DNA]</scope>
    <source>
        <strain evidence="1">Houghton</strain>
    </source>
</reference>
<dbReference type="AlphaFoldDB" id="U6H1R3"/>
<sequence>MNVEQEGGSIKLGPEVGQGKGNKVESVAIFDPHDAEEDHEALQSSLCVQQIRQLPGKHPLAYSHNRKHLLVEEFLNGSQLRGEWKLPATAMLPKANFKQIVEAVEHTRFPFSEIQFHPEKALFQNSAQQRTPHSFLLVLPSWYIATAVGLFARCSQSASRDEREK</sequence>
<protein>
    <submittedName>
        <fullName evidence="1">Gamma-glutamyl hydrolase, putative</fullName>
    </submittedName>
</protein>
<dbReference type="GO" id="GO:0016787">
    <property type="term" value="F:hydrolase activity"/>
    <property type="evidence" value="ECO:0007669"/>
    <property type="project" value="UniProtKB-KW"/>
</dbReference>
<evidence type="ECO:0000313" key="2">
    <source>
        <dbReference type="Proteomes" id="UP000018201"/>
    </source>
</evidence>
<dbReference type="EMBL" id="HG692880">
    <property type="protein sequence ID" value="CDI84669.1"/>
    <property type="molecule type" value="Genomic_DNA"/>
</dbReference>
<dbReference type="VEuPathDB" id="ToxoDB:EPH_0012890"/>
<name>U6H1R3_9EIME</name>
<gene>
    <name evidence="1" type="ORF">EPH_0012890</name>
</gene>
<evidence type="ECO:0000313" key="1">
    <source>
        <dbReference type="EMBL" id="CDI84669.1"/>
    </source>
</evidence>
<accession>U6H1R3</accession>
<reference evidence="1" key="1">
    <citation type="submission" date="2013-10" db="EMBL/GenBank/DDBJ databases">
        <title>Genomic analysis of the causative agents of coccidiosis in chickens.</title>
        <authorList>
            <person name="Reid A.J."/>
            <person name="Blake D."/>
            <person name="Billington K."/>
            <person name="Browne H."/>
            <person name="Dunn M."/>
            <person name="Hung S."/>
            <person name="Kawahara F."/>
            <person name="Miranda-Saavedra D."/>
            <person name="Mourier T."/>
            <person name="Nagra H."/>
            <person name="Otto T.D."/>
            <person name="Rawlings N."/>
            <person name="Sanchez A."/>
            <person name="Sanders M."/>
            <person name="Subramaniam C."/>
            <person name="Tay Y."/>
            <person name="Dear P."/>
            <person name="Doerig C."/>
            <person name="Gruber A."/>
            <person name="Parkinson J."/>
            <person name="Shirley M."/>
            <person name="Wan K.L."/>
            <person name="Berriman M."/>
            <person name="Tomley F."/>
            <person name="Pain A."/>
        </authorList>
    </citation>
    <scope>NUCLEOTIDE SEQUENCE [LARGE SCALE GENOMIC DNA]</scope>
    <source>
        <strain evidence="1">Houghton</strain>
    </source>
</reference>